<comment type="similarity">
    <text evidence="6">Belongs to the ABC-4 integral membrane protein family.</text>
</comment>
<dbReference type="GO" id="GO:0022857">
    <property type="term" value="F:transmembrane transporter activity"/>
    <property type="evidence" value="ECO:0007669"/>
    <property type="project" value="TreeGrafter"/>
</dbReference>
<evidence type="ECO:0000256" key="7">
    <source>
        <dbReference type="SAM" id="Phobius"/>
    </source>
</evidence>
<name>A0A173X1F5_9FIRM</name>
<feature type="domain" description="ABC3 transporter permease C-terminal" evidence="8">
    <location>
        <begin position="257"/>
        <end position="368"/>
    </location>
</feature>
<dbReference type="AlphaFoldDB" id="A0A173X1F5"/>
<dbReference type="PANTHER" id="PTHR30572">
    <property type="entry name" value="MEMBRANE COMPONENT OF TRANSPORTER-RELATED"/>
    <property type="match status" value="1"/>
</dbReference>
<reference evidence="9 10" key="1">
    <citation type="submission" date="2015-09" db="EMBL/GenBank/DDBJ databases">
        <authorList>
            <consortium name="Pathogen Informatics"/>
        </authorList>
    </citation>
    <scope>NUCLEOTIDE SEQUENCE [LARGE SCALE GENOMIC DNA]</scope>
    <source>
        <strain evidence="9 10">2789STDY5834866</strain>
    </source>
</reference>
<sequence>MTLPFENDTRTIIKRISSRNISANRKRNIFIVLTIALASALLSAIVLYGFGVPQETQKLNQKTAQIVYHAISEQQGQELYNQEEIAWVGKFFHAFSEEINHSTVHFTYANAAMLKSQSMPYSGDLPTAEDEIVVQESFLDSLGYSNELGQTINIPFSDGTIHDFKLTGILDVKTGDIGRYTAIISKELAEQQAGNKIGMDYYIGLKNAKNMSEEEAASYANTLAQQLEISDDNVIVRSTYFNLKDENRGSDMLFYFLIGFITFVGSGIVIYSIFYISVANSIRNYGQLRTIGTTKRQIKKMVYREGKLLAAIGIPIGLVIGNVMGYLLVPDGWYWLTTLSVTVGVGLFAFMIVMLSIRTPVKKAAAVSPMEALRYSDYQGKMKESSALHRNITPASLAKRNLSRQKTKSILTILSLSLGGVLVVLISTMLISYDGAAEARGREFPVGEFNIQLNANQSWDTADVSLAGLQQKNLLNADLVNAIESMDGVTGTKRWYYTDAEYRVNDYDDNWIYGFAKEDVSVLKENLIAGTVDHHELVSKNGIILIKDTAENLSLSAQLGDKVEVDFLTKAGQTITKSYTIMGIVTNFSHPAFNMCFAMPEELMNEACEMDCSGTISVITETDKADTIEASLNQLIDGNSDLVMDTIEESITYYSRNQQLPFGALLIVAIIVVCFSFINLVNTTITNFLSRRQEIGMLQAIGLSKKQLMKMLCYEGMLYSAFATLVTLLLGVGLGFLCVQAVKTMNPMNPYFDYSFPWLVILLYLAILLMVQFILISYTTGSLRKQSLVEQIRVVE</sequence>
<feature type="transmembrane region" description="Helical" evidence="7">
    <location>
        <begin position="333"/>
        <end position="355"/>
    </location>
</feature>
<feature type="transmembrane region" description="Helical" evidence="7">
    <location>
        <begin position="410"/>
        <end position="433"/>
    </location>
</feature>
<protein>
    <submittedName>
        <fullName evidence="9">Acidobacterial duplicated orphan permease</fullName>
    </submittedName>
</protein>
<dbReference type="Proteomes" id="UP000095362">
    <property type="component" value="Unassembled WGS sequence"/>
</dbReference>
<accession>A0A173X1F5</accession>
<evidence type="ECO:0000256" key="4">
    <source>
        <dbReference type="ARBA" id="ARBA00022989"/>
    </source>
</evidence>
<feature type="transmembrane region" description="Helical" evidence="7">
    <location>
        <begin position="660"/>
        <end position="682"/>
    </location>
</feature>
<keyword evidence="3 7" id="KW-0812">Transmembrane</keyword>
<proteinExistence type="inferred from homology"/>
<feature type="transmembrane region" description="Helical" evidence="7">
    <location>
        <begin position="754"/>
        <end position="778"/>
    </location>
</feature>
<evidence type="ECO:0000313" key="10">
    <source>
        <dbReference type="Proteomes" id="UP000095362"/>
    </source>
</evidence>
<evidence type="ECO:0000256" key="6">
    <source>
        <dbReference type="ARBA" id="ARBA00038076"/>
    </source>
</evidence>
<dbReference type="PANTHER" id="PTHR30572:SF4">
    <property type="entry name" value="ABC TRANSPORTER PERMEASE YTRF"/>
    <property type="match status" value="1"/>
</dbReference>
<gene>
    <name evidence="9" type="ORF">ERS852481_00166</name>
</gene>
<evidence type="ECO:0000256" key="3">
    <source>
        <dbReference type="ARBA" id="ARBA00022692"/>
    </source>
</evidence>
<dbReference type="InterPro" id="IPR050250">
    <property type="entry name" value="Macrolide_Exporter_MacB"/>
</dbReference>
<dbReference type="EMBL" id="CYZK01000001">
    <property type="protein sequence ID" value="CUN44188.1"/>
    <property type="molecule type" value="Genomic_DNA"/>
</dbReference>
<feature type="transmembrane region" description="Helical" evidence="7">
    <location>
        <begin position="29"/>
        <end position="50"/>
    </location>
</feature>
<evidence type="ECO:0000313" key="9">
    <source>
        <dbReference type="EMBL" id="CUN44188.1"/>
    </source>
</evidence>
<dbReference type="RefSeq" id="WP_055260389.1">
    <property type="nucleotide sequence ID" value="NZ_JAAILK010000007.1"/>
</dbReference>
<dbReference type="InterPro" id="IPR003838">
    <property type="entry name" value="ABC3_permease_C"/>
</dbReference>
<evidence type="ECO:0000259" key="8">
    <source>
        <dbReference type="Pfam" id="PF02687"/>
    </source>
</evidence>
<dbReference type="GO" id="GO:0005886">
    <property type="term" value="C:plasma membrane"/>
    <property type="evidence" value="ECO:0007669"/>
    <property type="project" value="UniProtKB-SubCell"/>
</dbReference>
<keyword evidence="2" id="KW-1003">Cell membrane</keyword>
<evidence type="ECO:0000256" key="5">
    <source>
        <dbReference type="ARBA" id="ARBA00023136"/>
    </source>
</evidence>
<evidence type="ECO:0000256" key="2">
    <source>
        <dbReference type="ARBA" id="ARBA00022475"/>
    </source>
</evidence>
<feature type="transmembrane region" description="Helical" evidence="7">
    <location>
        <begin position="716"/>
        <end position="742"/>
    </location>
</feature>
<keyword evidence="5 7" id="KW-0472">Membrane</keyword>
<evidence type="ECO:0000256" key="1">
    <source>
        <dbReference type="ARBA" id="ARBA00004651"/>
    </source>
</evidence>
<dbReference type="Pfam" id="PF02687">
    <property type="entry name" value="FtsX"/>
    <property type="match status" value="2"/>
</dbReference>
<feature type="domain" description="ABC3 transporter permease C-terminal" evidence="8">
    <location>
        <begin position="667"/>
        <end position="777"/>
    </location>
</feature>
<comment type="subcellular location">
    <subcellularLocation>
        <location evidence="1">Cell membrane</location>
        <topology evidence="1">Multi-pass membrane protein</topology>
    </subcellularLocation>
</comment>
<organism evidence="9 10">
    <name type="scientific">Coprococcus comes</name>
    <dbReference type="NCBI Taxonomy" id="410072"/>
    <lineage>
        <taxon>Bacteria</taxon>
        <taxon>Bacillati</taxon>
        <taxon>Bacillota</taxon>
        <taxon>Clostridia</taxon>
        <taxon>Lachnospirales</taxon>
        <taxon>Lachnospiraceae</taxon>
        <taxon>Coprococcus</taxon>
    </lineage>
</organism>
<feature type="transmembrane region" description="Helical" evidence="7">
    <location>
        <begin position="308"/>
        <end position="327"/>
    </location>
</feature>
<feature type="transmembrane region" description="Helical" evidence="7">
    <location>
        <begin position="252"/>
        <end position="276"/>
    </location>
</feature>
<keyword evidence="4 7" id="KW-1133">Transmembrane helix</keyword>